<proteinExistence type="predicted"/>
<dbReference type="Pfam" id="PF14525">
    <property type="entry name" value="AraC_binding_2"/>
    <property type="match status" value="1"/>
</dbReference>
<gene>
    <name evidence="5" type="ORF">ACFO7U_06535</name>
</gene>
<dbReference type="Proteomes" id="UP001595836">
    <property type="component" value="Unassembled WGS sequence"/>
</dbReference>
<dbReference type="Gene3D" id="1.10.10.60">
    <property type="entry name" value="Homeodomain-like"/>
    <property type="match status" value="1"/>
</dbReference>
<dbReference type="InterPro" id="IPR018062">
    <property type="entry name" value="HTH_AraC-typ_CS"/>
</dbReference>
<dbReference type="Pfam" id="PF12833">
    <property type="entry name" value="HTH_18"/>
    <property type="match status" value="1"/>
</dbReference>
<keyword evidence="2" id="KW-0238">DNA-binding</keyword>
<keyword evidence="1" id="KW-0805">Transcription regulation</keyword>
<evidence type="ECO:0000256" key="3">
    <source>
        <dbReference type="ARBA" id="ARBA00023163"/>
    </source>
</evidence>
<dbReference type="PANTHER" id="PTHR46796:SF12">
    <property type="entry name" value="HTH-TYPE DNA-BINDING TRANSCRIPTIONAL ACTIVATOR EUTR"/>
    <property type="match status" value="1"/>
</dbReference>
<sequence length="329" mass="35582">MTAEFDPRPASCRNRPGARDWDMIRAWTDDKYMSFDVRPHGRRITPSSSMYSVAIGDVTMTHFTYGIHVDLDGFAVDSGNILVLTTVDGNTRHAGLRDSTELAGGQTYVVDCAHSPYRLEADTEHLQLNLTIPQRLLTDLSLRWYGTAPDSRLWSRPAVVGGPGSPWLSLLDYTSRTAAVDPAAVASGPAGRHLEEMLVAQLLGDWSRGVGLDLSSPRSVPAPGYIRTAVHYIDAHAHDLPTVSEIAAAAGVSARALSGGFAKYVGISPRAYLNERRLHGVRRELAGGAASVASAAHAWGYVNLGSFAASYRRRFGENPSQTLRSSSHI</sequence>
<dbReference type="EMBL" id="JBHSHP010000018">
    <property type="protein sequence ID" value="MFC4754431.1"/>
    <property type="molecule type" value="Genomic_DNA"/>
</dbReference>
<evidence type="ECO:0000256" key="1">
    <source>
        <dbReference type="ARBA" id="ARBA00023015"/>
    </source>
</evidence>
<evidence type="ECO:0000256" key="2">
    <source>
        <dbReference type="ARBA" id="ARBA00023125"/>
    </source>
</evidence>
<dbReference type="InterPro" id="IPR018060">
    <property type="entry name" value="HTH_AraC"/>
</dbReference>
<dbReference type="PROSITE" id="PS01124">
    <property type="entry name" value="HTH_ARAC_FAMILY_2"/>
    <property type="match status" value="1"/>
</dbReference>
<comment type="caution">
    <text evidence="5">The sequence shown here is derived from an EMBL/GenBank/DDBJ whole genome shotgun (WGS) entry which is preliminary data.</text>
</comment>
<organism evidence="5 6">
    <name type="scientific">Dietzia aurantiaca</name>
    <dbReference type="NCBI Taxonomy" id="983873"/>
    <lineage>
        <taxon>Bacteria</taxon>
        <taxon>Bacillati</taxon>
        <taxon>Actinomycetota</taxon>
        <taxon>Actinomycetes</taxon>
        <taxon>Mycobacteriales</taxon>
        <taxon>Dietziaceae</taxon>
        <taxon>Dietzia</taxon>
    </lineage>
</organism>
<reference evidence="6" key="1">
    <citation type="journal article" date="2019" name="Int. J. Syst. Evol. Microbiol.">
        <title>The Global Catalogue of Microorganisms (GCM) 10K type strain sequencing project: providing services to taxonomists for standard genome sequencing and annotation.</title>
        <authorList>
            <consortium name="The Broad Institute Genomics Platform"/>
            <consortium name="The Broad Institute Genome Sequencing Center for Infectious Disease"/>
            <person name="Wu L."/>
            <person name="Ma J."/>
        </authorList>
    </citation>
    <scope>NUCLEOTIDE SEQUENCE [LARGE SCALE GENOMIC DNA]</scope>
    <source>
        <strain evidence="6">JCM 11882</strain>
    </source>
</reference>
<evidence type="ECO:0000259" key="4">
    <source>
        <dbReference type="PROSITE" id="PS01124"/>
    </source>
</evidence>
<protein>
    <submittedName>
        <fullName evidence="5">AraC family transcriptional regulator</fullName>
    </submittedName>
</protein>
<evidence type="ECO:0000313" key="6">
    <source>
        <dbReference type="Proteomes" id="UP001595836"/>
    </source>
</evidence>
<accession>A0ABV9PSM0</accession>
<dbReference type="SUPFAM" id="SSF46689">
    <property type="entry name" value="Homeodomain-like"/>
    <property type="match status" value="2"/>
</dbReference>
<dbReference type="RefSeq" id="WP_344992334.1">
    <property type="nucleotide sequence ID" value="NZ_BAABCD010000019.1"/>
</dbReference>
<dbReference type="InterPro" id="IPR035418">
    <property type="entry name" value="AraC-bd_2"/>
</dbReference>
<keyword evidence="3" id="KW-0804">Transcription</keyword>
<dbReference type="InterPro" id="IPR009057">
    <property type="entry name" value="Homeodomain-like_sf"/>
</dbReference>
<evidence type="ECO:0000313" key="5">
    <source>
        <dbReference type="EMBL" id="MFC4754431.1"/>
    </source>
</evidence>
<dbReference type="PANTHER" id="PTHR46796">
    <property type="entry name" value="HTH-TYPE TRANSCRIPTIONAL ACTIVATOR RHAS-RELATED"/>
    <property type="match status" value="1"/>
</dbReference>
<dbReference type="InterPro" id="IPR050204">
    <property type="entry name" value="AraC_XylS_family_regulators"/>
</dbReference>
<keyword evidence="6" id="KW-1185">Reference proteome</keyword>
<dbReference type="PROSITE" id="PS00041">
    <property type="entry name" value="HTH_ARAC_FAMILY_1"/>
    <property type="match status" value="1"/>
</dbReference>
<name>A0ABV9PSM0_9ACTN</name>
<dbReference type="SMART" id="SM00342">
    <property type="entry name" value="HTH_ARAC"/>
    <property type="match status" value="1"/>
</dbReference>
<feature type="domain" description="HTH araC/xylS-type" evidence="4">
    <location>
        <begin position="227"/>
        <end position="325"/>
    </location>
</feature>